<dbReference type="EMBL" id="VTEG01000027">
    <property type="protein sequence ID" value="TYR95908.1"/>
    <property type="molecule type" value="Genomic_DNA"/>
</dbReference>
<dbReference type="AlphaFoldDB" id="A0A5D4M3D0"/>
<dbReference type="InterPro" id="IPR001296">
    <property type="entry name" value="Glyco_trans_1"/>
</dbReference>
<evidence type="ECO:0000259" key="2">
    <source>
        <dbReference type="Pfam" id="PF13477"/>
    </source>
</evidence>
<keyword evidence="3" id="KW-0808">Transferase</keyword>
<accession>A0A5D4M3D0</accession>
<dbReference type="InterPro" id="IPR028098">
    <property type="entry name" value="Glyco_trans_4-like_N"/>
</dbReference>
<dbReference type="Proteomes" id="UP000325182">
    <property type="component" value="Unassembled WGS sequence"/>
</dbReference>
<proteinExistence type="predicted"/>
<sequence length="377" mass="43159">MKKILFTATVQSHICQFHLPYIKMLKDMGYEVHVAARDNLAEKEGLTLEGPDKVFNVPFSRSPLKKENLKAYKTIKEIIDKNDYDVINCNTPMGGVISRLAARTRKKSKTKVIYIAHGFHFFKGAPVTNWLLYFPIEFFLSYITDALLTINKEDFQRAKKYFHAKETYYIPGIGVRTEKFRVAVPSTNKREEIGVPNDSIILLSVGELYPRKNHEVMIKAMARLKENNIYYVICGNGILDKYLYDLAQQNGVEDKIIFAGYRRDIPEIMKVSDIYVFPSMREGLGLAGIEAMASGLPMVTSNINGILDYMEEGKSGFLCPPDNDRAFAEAITKMIVNSKLRDQMGHYNIKAAQKFDVENVKDEMRKIYKEIETNKLK</sequence>
<dbReference type="RefSeq" id="WP_148955144.1">
    <property type="nucleotide sequence ID" value="NZ_VTEG01000027.1"/>
</dbReference>
<organism evidence="3 4">
    <name type="scientific">Rossellomorea vietnamensis</name>
    <dbReference type="NCBI Taxonomy" id="218284"/>
    <lineage>
        <taxon>Bacteria</taxon>
        <taxon>Bacillati</taxon>
        <taxon>Bacillota</taxon>
        <taxon>Bacilli</taxon>
        <taxon>Bacillales</taxon>
        <taxon>Bacillaceae</taxon>
        <taxon>Rossellomorea</taxon>
    </lineage>
</organism>
<dbReference type="Gene3D" id="3.40.50.2000">
    <property type="entry name" value="Glycogen Phosphorylase B"/>
    <property type="match status" value="2"/>
</dbReference>
<dbReference type="PANTHER" id="PTHR45947">
    <property type="entry name" value="SULFOQUINOVOSYL TRANSFERASE SQD2"/>
    <property type="match status" value="1"/>
</dbReference>
<dbReference type="SUPFAM" id="SSF53756">
    <property type="entry name" value="UDP-Glycosyltransferase/glycogen phosphorylase"/>
    <property type="match status" value="1"/>
</dbReference>
<dbReference type="CDD" id="cd03808">
    <property type="entry name" value="GT4_CapM-like"/>
    <property type="match status" value="1"/>
</dbReference>
<dbReference type="InterPro" id="IPR050194">
    <property type="entry name" value="Glycosyltransferase_grp1"/>
</dbReference>
<comment type="caution">
    <text evidence="3">The sequence shown here is derived from an EMBL/GenBank/DDBJ whole genome shotgun (WGS) entry which is preliminary data.</text>
</comment>
<dbReference type="Pfam" id="PF00534">
    <property type="entry name" value="Glycos_transf_1"/>
    <property type="match status" value="1"/>
</dbReference>
<gene>
    <name evidence="3" type="ORF">FZC84_20985</name>
</gene>
<dbReference type="GO" id="GO:0016757">
    <property type="term" value="F:glycosyltransferase activity"/>
    <property type="evidence" value="ECO:0007669"/>
    <property type="project" value="InterPro"/>
</dbReference>
<reference evidence="3 4" key="1">
    <citation type="submission" date="2019-08" db="EMBL/GenBank/DDBJ databases">
        <title>Bacillus genomes from the desert of Cuatro Cienegas, Coahuila.</title>
        <authorList>
            <person name="Olmedo-Alvarez G."/>
        </authorList>
    </citation>
    <scope>NUCLEOTIDE SEQUENCE [LARGE SCALE GENOMIC DNA]</scope>
    <source>
        <strain evidence="3 4">CH128b_4D</strain>
    </source>
</reference>
<evidence type="ECO:0000313" key="3">
    <source>
        <dbReference type="EMBL" id="TYR95908.1"/>
    </source>
</evidence>
<protein>
    <submittedName>
        <fullName evidence="3">Glycosyltransferase family 4 protein</fullName>
    </submittedName>
</protein>
<dbReference type="Pfam" id="PF13477">
    <property type="entry name" value="Glyco_trans_4_2"/>
    <property type="match status" value="1"/>
</dbReference>
<dbReference type="PANTHER" id="PTHR45947:SF3">
    <property type="entry name" value="SULFOQUINOVOSYL TRANSFERASE SQD2"/>
    <property type="match status" value="1"/>
</dbReference>
<evidence type="ECO:0000313" key="4">
    <source>
        <dbReference type="Proteomes" id="UP000325182"/>
    </source>
</evidence>
<name>A0A5D4M3D0_9BACI</name>
<evidence type="ECO:0000259" key="1">
    <source>
        <dbReference type="Pfam" id="PF00534"/>
    </source>
</evidence>
<feature type="domain" description="Glycosyltransferase subfamily 4-like N-terminal" evidence="2">
    <location>
        <begin position="3"/>
        <end position="147"/>
    </location>
</feature>
<feature type="domain" description="Glycosyl transferase family 1" evidence="1">
    <location>
        <begin position="187"/>
        <end position="350"/>
    </location>
</feature>